<keyword evidence="6" id="KW-0109">Calcium transport</keyword>
<feature type="transmembrane region" description="Helical" evidence="20">
    <location>
        <begin position="767"/>
        <end position="787"/>
    </location>
</feature>
<feature type="transmembrane region" description="Helical" evidence="20">
    <location>
        <begin position="46"/>
        <end position="71"/>
    </location>
</feature>
<feature type="transmembrane region" description="Helical" evidence="20">
    <location>
        <begin position="201"/>
        <end position="221"/>
    </location>
</feature>
<dbReference type="GO" id="GO:0046872">
    <property type="term" value="F:metal ion binding"/>
    <property type="evidence" value="ECO:0007669"/>
    <property type="project" value="UniProtKB-KW"/>
</dbReference>
<dbReference type="GO" id="GO:0098794">
    <property type="term" value="C:postsynapse"/>
    <property type="evidence" value="ECO:0007669"/>
    <property type="project" value="TreeGrafter"/>
</dbReference>
<dbReference type="Pfam" id="PF01699">
    <property type="entry name" value="Na_Ca_ex"/>
    <property type="match status" value="2"/>
</dbReference>
<comment type="similarity">
    <text evidence="2">Belongs to the Ca(2+):cation antiporter (CaCA) (TC 2.A.19) family. SLC8 subfamily.</text>
</comment>
<comment type="caution">
    <text evidence="22">The sequence shown here is derived from an EMBL/GenBank/DDBJ whole genome shotgun (WGS) entry which is preliminary data.</text>
</comment>
<reference evidence="22" key="1">
    <citation type="submission" date="2021-02" db="EMBL/GenBank/DDBJ databases">
        <authorList>
            <person name="Nowell W R."/>
        </authorList>
    </citation>
    <scope>NUCLEOTIDE SEQUENCE</scope>
    <source>
        <strain evidence="22">Ploen Becks lab</strain>
    </source>
</reference>
<dbReference type="InterPro" id="IPR003644">
    <property type="entry name" value="Calx_beta"/>
</dbReference>
<keyword evidence="18" id="KW-0739">Sodium transport</keyword>
<dbReference type="AlphaFoldDB" id="A0A813VBI0"/>
<keyword evidence="7 20" id="KW-0812">Transmembrane</keyword>
<comment type="subcellular location">
    <subcellularLocation>
        <location evidence="1">Cell membrane</location>
        <topology evidence="1">Multi-pass membrane protein</topology>
    </subcellularLocation>
</comment>
<comment type="catalytic activity">
    <reaction evidence="19">
        <text>Ca(2+)(in) + 3 Na(+)(out) = Ca(2+)(out) + 3 Na(+)(in)</text>
        <dbReference type="Rhea" id="RHEA:69955"/>
        <dbReference type="ChEBI" id="CHEBI:29101"/>
        <dbReference type="ChEBI" id="CHEBI:29108"/>
    </reaction>
</comment>
<evidence type="ECO:0000256" key="16">
    <source>
        <dbReference type="ARBA" id="ARBA00023136"/>
    </source>
</evidence>
<dbReference type="GO" id="GO:0007154">
    <property type="term" value="P:cell communication"/>
    <property type="evidence" value="ECO:0007669"/>
    <property type="project" value="InterPro"/>
</dbReference>
<dbReference type="Pfam" id="PF03160">
    <property type="entry name" value="Calx-beta"/>
    <property type="match status" value="1"/>
</dbReference>
<evidence type="ECO:0000256" key="7">
    <source>
        <dbReference type="ARBA" id="ARBA00022692"/>
    </source>
</evidence>
<feature type="transmembrane region" description="Helical" evidence="20">
    <location>
        <begin position="807"/>
        <end position="829"/>
    </location>
</feature>
<keyword evidence="23" id="KW-1185">Reference proteome</keyword>
<dbReference type="PRINTS" id="PR01259">
    <property type="entry name" value="NACAEXCHNGR"/>
</dbReference>
<proteinExistence type="inferred from homology"/>
<evidence type="ECO:0000256" key="9">
    <source>
        <dbReference type="ARBA" id="ARBA00022729"/>
    </source>
</evidence>
<evidence type="ECO:0000256" key="3">
    <source>
        <dbReference type="ARBA" id="ARBA00022448"/>
    </source>
</evidence>
<dbReference type="FunFam" id="2.60.40.2030:FF:000017">
    <property type="entry name" value="Adhesion G protein-coupled receptor V1"/>
    <property type="match status" value="1"/>
</dbReference>
<feature type="domain" description="Calx-beta" evidence="21">
    <location>
        <begin position="465"/>
        <end position="564"/>
    </location>
</feature>
<keyword evidence="14" id="KW-0915">Sodium</keyword>
<feature type="transmembrane region" description="Helical" evidence="20">
    <location>
        <begin position="658"/>
        <end position="691"/>
    </location>
</feature>
<keyword evidence="13 20" id="KW-1133">Transmembrane helix</keyword>
<dbReference type="GO" id="GO:0030424">
    <property type="term" value="C:axon"/>
    <property type="evidence" value="ECO:0007669"/>
    <property type="project" value="TreeGrafter"/>
</dbReference>
<evidence type="ECO:0000256" key="20">
    <source>
        <dbReference type="SAM" id="Phobius"/>
    </source>
</evidence>
<dbReference type="GO" id="GO:0098703">
    <property type="term" value="P:calcium ion import across plasma membrane"/>
    <property type="evidence" value="ECO:0007669"/>
    <property type="project" value="TreeGrafter"/>
</dbReference>
<evidence type="ECO:0000313" key="23">
    <source>
        <dbReference type="Proteomes" id="UP000663879"/>
    </source>
</evidence>
<keyword evidence="16 20" id="KW-0472">Membrane</keyword>
<keyword evidence="10" id="KW-0677">Repeat</keyword>
<evidence type="ECO:0000256" key="15">
    <source>
        <dbReference type="ARBA" id="ARBA00023065"/>
    </source>
</evidence>
<keyword evidence="4" id="KW-0050">Antiport</keyword>
<dbReference type="Gene3D" id="1.20.1420.30">
    <property type="entry name" value="NCX, central ion-binding region"/>
    <property type="match status" value="2"/>
</dbReference>
<dbReference type="PANTHER" id="PTHR11878:SF76">
    <property type="entry name" value="CALX-BETA DOMAIN-CONTAINING PROTEIN"/>
    <property type="match status" value="1"/>
</dbReference>
<dbReference type="InterPro" id="IPR004836">
    <property type="entry name" value="Na_Ca_Ex"/>
</dbReference>
<keyword evidence="3" id="KW-0813">Transport</keyword>
<keyword evidence="11" id="KW-0106">Calcium</keyword>
<evidence type="ECO:0000256" key="14">
    <source>
        <dbReference type="ARBA" id="ARBA00023053"/>
    </source>
</evidence>
<evidence type="ECO:0000313" key="22">
    <source>
        <dbReference type="EMBL" id="CAF0839400.1"/>
    </source>
</evidence>
<gene>
    <name evidence="22" type="ORF">OXX778_LOCUS8372</name>
</gene>
<keyword evidence="5" id="KW-1003">Cell membrane</keyword>
<dbReference type="InterPro" id="IPR051171">
    <property type="entry name" value="CaCA"/>
</dbReference>
<keyword evidence="17" id="KW-0325">Glycoprotein</keyword>
<evidence type="ECO:0000256" key="1">
    <source>
        <dbReference type="ARBA" id="ARBA00004651"/>
    </source>
</evidence>
<feature type="transmembrane region" description="Helical" evidence="20">
    <location>
        <begin position="173"/>
        <end position="195"/>
    </location>
</feature>
<evidence type="ECO:0000256" key="12">
    <source>
        <dbReference type="ARBA" id="ARBA00022860"/>
    </source>
</evidence>
<dbReference type="PANTHER" id="PTHR11878">
    <property type="entry name" value="SODIUM/CALCIUM EXCHANGER"/>
    <property type="match status" value="1"/>
</dbReference>
<dbReference type="Gene3D" id="2.60.40.2030">
    <property type="match status" value="2"/>
</dbReference>
<feature type="transmembrane region" description="Helical" evidence="20">
    <location>
        <begin position="736"/>
        <end position="755"/>
    </location>
</feature>
<evidence type="ECO:0000256" key="19">
    <source>
        <dbReference type="ARBA" id="ARBA00033667"/>
    </source>
</evidence>
<name>A0A813VBI0_9BILA</name>
<dbReference type="GO" id="GO:0042383">
    <property type="term" value="C:sarcolemma"/>
    <property type="evidence" value="ECO:0007669"/>
    <property type="project" value="TreeGrafter"/>
</dbReference>
<dbReference type="SUPFAM" id="SSF141072">
    <property type="entry name" value="CalX-like"/>
    <property type="match status" value="2"/>
</dbReference>
<keyword evidence="15" id="KW-0406">Ion transport</keyword>
<dbReference type="GO" id="GO:0005516">
    <property type="term" value="F:calmodulin binding"/>
    <property type="evidence" value="ECO:0007669"/>
    <property type="project" value="UniProtKB-KW"/>
</dbReference>
<evidence type="ECO:0000256" key="6">
    <source>
        <dbReference type="ARBA" id="ARBA00022568"/>
    </source>
</evidence>
<feature type="domain" description="Calx-beta" evidence="21">
    <location>
        <begin position="349"/>
        <end position="449"/>
    </location>
</feature>
<evidence type="ECO:0000256" key="10">
    <source>
        <dbReference type="ARBA" id="ARBA00022737"/>
    </source>
</evidence>
<evidence type="ECO:0000256" key="17">
    <source>
        <dbReference type="ARBA" id="ARBA00023180"/>
    </source>
</evidence>
<protein>
    <recommendedName>
        <fullName evidence="21">Calx-beta domain-containing protein</fullName>
    </recommendedName>
</protein>
<accession>A0A813VBI0</accession>
<dbReference type="InterPro" id="IPR044880">
    <property type="entry name" value="NCX_ion-bd_dom_sf"/>
</dbReference>
<dbReference type="Proteomes" id="UP000663879">
    <property type="component" value="Unassembled WGS sequence"/>
</dbReference>
<keyword evidence="9" id="KW-0732">Signal</keyword>
<evidence type="ECO:0000256" key="11">
    <source>
        <dbReference type="ARBA" id="ARBA00022837"/>
    </source>
</evidence>
<sequence>MGGTNSVIDVSLSNTSTIDLNDYKCSDRGLLLPIISEYTWPIWVRVIIYLGGLLYLFLGIAIIADIFMCAIEKITSKTQIIKYPDPNNPEEIIDREVKIWNDTVANLTLMALGSSSPEILLSVIEICGNSFLAGDLGPGTIVGSAAYNLLCITALCVTAIENGEVRRIKNFKVFLTTAAWSAFAYLWLYIVLVVFTPNVVTLWEAVITLLSFPILVVNSYMAEKNFFFKSKESEDDEEQQKLSQMSVWQRKKLFESPVVSAEEVLMYQKKIGGRTDLTDDEKAKLMAAKILKSKEKSIAHYRINGVRQLTGGRKNEIELPEHLDKLLKKNELDEELELRDEFDIELTGNVLKDLSENKKKSVIEFAASSYAVLENEQVCRIMIDRYGRLDQDVTFRVETIDGTAEAGEDYNKIDEVITMVKNQTSFQLDVTIIDDNQWEPDETFFVKLSLYGDQKDVKLGHKTICMVTIIDDDEPGEIEFSQAVYVVKESIGTFEVNVERKNGADGQVSVAFRTSDINAIADKDYIPKSGILDFKHGEITKTIPITIIDDKTAEKDESFAIELFDPKGGVKLARVWKTVITIINDDDLKNIANRMANMVNADLDAISVVKKGWSQQFLEAMNVNGGDIESAKSMDYIMHFFSFPWKVMFAFVPPPHIWGGWLCFFCSLTVIGILTAIVGDAAAIFGCLVGLKDSVTAITFVALGTSLPDTFASKIAAKNEKTADNAIGNVTGSNSVNVFLGLGLPWVVAAIYWQIKGLPFTVKAGSLTFSVAVYTIVSGICLMVIFFRRFLKVFGKGELGGPSIPKYLTSLLFVGLWIVYIVLSSLQAYGHLPF</sequence>
<evidence type="ECO:0000256" key="5">
    <source>
        <dbReference type="ARBA" id="ARBA00022475"/>
    </source>
</evidence>
<keyword evidence="8" id="KW-0479">Metal-binding</keyword>
<evidence type="ECO:0000256" key="8">
    <source>
        <dbReference type="ARBA" id="ARBA00022723"/>
    </source>
</evidence>
<dbReference type="InterPro" id="IPR004837">
    <property type="entry name" value="NaCa_Exmemb"/>
</dbReference>
<keyword evidence="12" id="KW-0112">Calmodulin-binding</keyword>
<dbReference type="SMART" id="SM00237">
    <property type="entry name" value="Calx_beta"/>
    <property type="match status" value="2"/>
</dbReference>
<dbReference type="GO" id="GO:0005432">
    <property type="term" value="F:calcium:sodium antiporter activity"/>
    <property type="evidence" value="ECO:0007669"/>
    <property type="project" value="InterPro"/>
</dbReference>
<evidence type="ECO:0000256" key="4">
    <source>
        <dbReference type="ARBA" id="ARBA00022449"/>
    </source>
</evidence>
<organism evidence="22 23">
    <name type="scientific">Brachionus calyciflorus</name>
    <dbReference type="NCBI Taxonomy" id="104777"/>
    <lineage>
        <taxon>Eukaryota</taxon>
        <taxon>Metazoa</taxon>
        <taxon>Spiralia</taxon>
        <taxon>Gnathifera</taxon>
        <taxon>Rotifera</taxon>
        <taxon>Eurotatoria</taxon>
        <taxon>Monogononta</taxon>
        <taxon>Pseudotrocha</taxon>
        <taxon>Ploima</taxon>
        <taxon>Brachionidae</taxon>
        <taxon>Brachionus</taxon>
    </lineage>
</organism>
<evidence type="ECO:0000256" key="18">
    <source>
        <dbReference type="ARBA" id="ARBA00023201"/>
    </source>
</evidence>
<dbReference type="OrthoDB" id="418484at2759"/>
<dbReference type="InterPro" id="IPR038081">
    <property type="entry name" value="CalX-like_sf"/>
</dbReference>
<evidence type="ECO:0000256" key="2">
    <source>
        <dbReference type="ARBA" id="ARBA00007489"/>
    </source>
</evidence>
<evidence type="ECO:0000259" key="21">
    <source>
        <dbReference type="SMART" id="SM00237"/>
    </source>
</evidence>
<evidence type="ECO:0000256" key="13">
    <source>
        <dbReference type="ARBA" id="ARBA00022989"/>
    </source>
</evidence>
<dbReference type="EMBL" id="CAJNOC010001146">
    <property type="protein sequence ID" value="CAF0839400.1"/>
    <property type="molecule type" value="Genomic_DNA"/>
</dbReference>